<dbReference type="InterPro" id="IPR016163">
    <property type="entry name" value="Ald_DH_C"/>
</dbReference>
<dbReference type="InterPro" id="IPR015590">
    <property type="entry name" value="Aldehyde_DH_dom"/>
</dbReference>
<evidence type="ECO:0000313" key="3">
    <source>
        <dbReference type="EMBL" id="QBY32003.1"/>
    </source>
</evidence>
<evidence type="ECO:0000256" key="1">
    <source>
        <dbReference type="ARBA" id="ARBA00023002"/>
    </source>
</evidence>
<dbReference type="OMA" id="FKAHNAH"/>
<dbReference type="SUPFAM" id="SSF53720">
    <property type="entry name" value="ALDH-like"/>
    <property type="match status" value="1"/>
</dbReference>
<dbReference type="AlphaFoldDB" id="A0A482PPF9"/>
<feature type="domain" description="Aldehyde dehydrogenase" evidence="2">
    <location>
        <begin position="39"/>
        <end position="478"/>
    </location>
</feature>
<dbReference type="Gene3D" id="3.40.605.10">
    <property type="entry name" value="Aldehyde Dehydrogenase, Chain A, domain 1"/>
    <property type="match status" value="1"/>
</dbReference>
<reference evidence="3" key="1">
    <citation type="submission" date="2019-03" db="EMBL/GenBank/DDBJ databases">
        <title>Complete genome sequence of enteropathogenic Citrobacter rodentium strain DBS100.</title>
        <authorList>
            <person name="Popov G."/>
            <person name="Fiebig A."/>
            <person name="Shideler S."/>
            <person name="Coombes B."/>
            <person name="Savchenko A."/>
        </authorList>
    </citation>
    <scope>NUCLEOTIDE SEQUENCE</scope>
    <source>
        <strain evidence="3">DBS100</strain>
    </source>
</reference>
<dbReference type="EMBL" id="CP038008">
    <property type="protein sequence ID" value="QBY32003.1"/>
    <property type="molecule type" value="Genomic_DNA"/>
</dbReference>
<gene>
    <name evidence="3" type="ORF">E2R62_09315</name>
</gene>
<dbReference type="InterPro" id="IPR016161">
    <property type="entry name" value="Ald_DH/histidinol_DH"/>
</dbReference>
<dbReference type="Pfam" id="PF00171">
    <property type="entry name" value="Aldedh"/>
    <property type="match status" value="1"/>
</dbReference>
<keyword evidence="1" id="KW-0560">Oxidoreductase</keyword>
<evidence type="ECO:0000259" key="2">
    <source>
        <dbReference type="Pfam" id="PF00171"/>
    </source>
</evidence>
<proteinExistence type="predicted"/>
<dbReference type="PANTHER" id="PTHR43353:SF3">
    <property type="entry name" value="ALDEHYDE DEHYDROGENASE-RELATED"/>
    <property type="match status" value="1"/>
</dbReference>
<accession>A0A482PPF9</accession>
<dbReference type="InterPro" id="IPR050740">
    <property type="entry name" value="Aldehyde_DH_Superfamily"/>
</dbReference>
<protein>
    <submittedName>
        <fullName evidence="3">Aldehyde dehydrogenase (NADP(+))</fullName>
    </submittedName>
</protein>
<dbReference type="RefSeq" id="WP_012906725.1">
    <property type="nucleotide sequence ID" value="NZ_CAJTBI010000018.1"/>
</dbReference>
<sequence>MTLPLFVSGQQFIAGRRVASGEATLPGLRAADGEPTGHRFYPASREEAAAAALAAEQAFPLYSQTSPEVRARFLDTLADELDLLGEDFFTIAHQETALPLPRLQGERARTSNQLRMFAGVLRRGDAFGVRIDTALPARTPLPRPDLRQYLTALGPVAVFGASNFPLAFSTAGGDTASALAAGCPVVVKAHPGHMATAELTAQAITRAVEKCGLPPGVFNMIFGTDIGAELVRHPAIQAVGFTGSLRGGKALWQLAQQRAQPIPVFAEMSAINPLIILPQALVNRAETLANELVSSFTLGCGQFCTKPGLILILRGEGAPRFIQALKEAVNQALKEAVNQAPPQTMLNAPTLAHYQEGVSAFEAHADIQRLAGCDESVAGRAQARLYQAPASLLLAQDPLLQHEVFGPLAVLAEVADEAELHAILRAIQGQLTATVHAESDDGPLAQRLLPALSEKAGRVLFNGYPTGVEVCDAMVHGGPWPATTDSRGTSVGTKAIERFLRPVCLQNVPAALLPPAVQDANPLNLLRLINGQWTREAISPSVD</sequence>
<name>A0A482PPF9_CITRO</name>
<dbReference type="CDD" id="cd07129">
    <property type="entry name" value="ALDH_KGSADH"/>
    <property type="match status" value="1"/>
</dbReference>
<dbReference type="PANTHER" id="PTHR43353">
    <property type="entry name" value="SUCCINATE-SEMIALDEHYDE DEHYDROGENASE, MITOCHONDRIAL"/>
    <property type="match status" value="1"/>
</dbReference>
<organism evidence="3">
    <name type="scientific">Citrobacter rodentium</name>
    <dbReference type="NCBI Taxonomy" id="67825"/>
    <lineage>
        <taxon>Bacteria</taxon>
        <taxon>Pseudomonadati</taxon>
        <taxon>Pseudomonadota</taxon>
        <taxon>Gammaproteobacteria</taxon>
        <taxon>Enterobacterales</taxon>
        <taxon>Enterobacteriaceae</taxon>
        <taxon>Citrobacter</taxon>
    </lineage>
</organism>
<dbReference type="GO" id="GO:0016620">
    <property type="term" value="F:oxidoreductase activity, acting on the aldehyde or oxo group of donors, NAD or NADP as acceptor"/>
    <property type="evidence" value="ECO:0007669"/>
    <property type="project" value="InterPro"/>
</dbReference>
<dbReference type="InterPro" id="IPR044151">
    <property type="entry name" value="ALDH_KGSADH"/>
</dbReference>
<dbReference type="InterPro" id="IPR016162">
    <property type="entry name" value="Ald_DH_N"/>
</dbReference>
<dbReference type="Gene3D" id="3.40.309.10">
    <property type="entry name" value="Aldehyde Dehydrogenase, Chain A, domain 2"/>
    <property type="match status" value="1"/>
</dbReference>